<dbReference type="Pfam" id="PF00027">
    <property type="entry name" value="cNMP_binding"/>
    <property type="match status" value="1"/>
</dbReference>
<dbReference type="SUPFAM" id="SSF46785">
    <property type="entry name" value="Winged helix' DNA-binding domain"/>
    <property type="match status" value="1"/>
</dbReference>
<keyword evidence="2" id="KW-0238">DNA-binding</keyword>
<dbReference type="RefSeq" id="WP_169561607.1">
    <property type="nucleotide sequence ID" value="NZ_BSNF01000008.1"/>
</dbReference>
<dbReference type="SUPFAM" id="SSF51206">
    <property type="entry name" value="cAMP-binding domain-like"/>
    <property type="match status" value="1"/>
</dbReference>
<dbReference type="EMBL" id="BSNF01000008">
    <property type="protein sequence ID" value="GLQ07540.1"/>
    <property type="molecule type" value="Genomic_DNA"/>
</dbReference>
<dbReference type="InterPro" id="IPR036388">
    <property type="entry name" value="WH-like_DNA-bd_sf"/>
</dbReference>
<dbReference type="CDD" id="cd00038">
    <property type="entry name" value="CAP_ED"/>
    <property type="match status" value="1"/>
</dbReference>
<gene>
    <name evidence="6" type="ORF">GCM10007924_27610</name>
</gene>
<evidence type="ECO:0000256" key="1">
    <source>
        <dbReference type="ARBA" id="ARBA00023015"/>
    </source>
</evidence>
<organism evidence="6 7">
    <name type="scientific">Sneathiella chinensis</name>
    <dbReference type="NCBI Taxonomy" id="349750"/>
    <lineage>
        <taxon>Bacteria</taxon>
        <taxon>Pseudomonadati</taxon>
        <taxon>Pseudomonadota</taxon>
        <taxon>Alphaproteobacteria</taxon>
        <taxon>Sneathiellales</taxon>
        <taxon>Sneathiellaceae</taxon>
        <taxon>Sneathiella</taxon>
    </lineage>
</organism>
<evidence type="ECO:0000259" key="5">
    <source>
        <dbReference type="PROSITE" id="PS51063"/>
    </source>
</evidence>
<evidence type="ECO:0000259" key="4">
    <source>
        <dbReference type="PROSITE" id="PS50042"/>
    </source>
</evidence>
<feature type="domain" description="HTH crp-type" evidence="5">
    <location>
        <begin position="143"/>
        <end position="215"/>
    </location>
</feature>
<reference evidence="6" key="1">
    <citation type="journal article" date="2014" name="Int. J. Syst. Evol. Microbiol.">
        <title>Complete genome of a new Firmicutes species belonging to the dominant human colonic microbiota ('Ruminococcus bicirculans') reveals two chromosomes and a selective capacity to utilize plant glucans.</title>
        <authorList>
            <consortium name="NISC Comparative Sequencing Program"/>
            <person name="Wegmann U."/>
            <person name="Louis P."/>
            <person name="Goesmann A."/>
            <person name="Henrissat B."/>
            <person name="Duncan S.H."/>
            <person name="Flint H.J."/>
        </authorList>
    </citation>
    <scope>NUCLEOTIDE SEQUENCE</scope>
    <source>
        <strain evidence="6">NBRC 103408</strain>
    </source>
</reference>
<name>A0ABQ5U8M8_9PROT</name>
<protein>
    <submittedName>
        <fullName evidence="6">Transcriptional regulator</fullName>
    </submittedName>
</protein>
<dbReference type="Proteomes" id="UP001161409">
    <property type="component" value="Unassembled WGS sequence"/>
</dbReference>
<dbReference type="InterPro" id="IPR000595">
    <property type="entry name" value="cNMP-bd_dom"/>
</dbReference>
<reference evidence="6" key="2">
    <citation type="submission" date="2023-01" db="EMBL/GenBank/DDBJ databases">
        <title>Draft genome sequence of Sneathiella chinensis strain NBRC 103408.</title>
        <authorList>
            <person name="Sun Q."/>
            <person name="Mori K."/>
        </authorList>
    </citation>
    <scope>NUCLEOTIDE SEQUENCE</scope>
    <source>
        <strain evidence="6">NBRC 103408</strain>
    </source>
</reference>
<keyword evidence="3" id="KW-0804">Transcription</keyword>
<evidence type="ECO:0000256" key="2">
    <source>
        <dbReference type="ARBA" id="ARBA00023125"/>
    </source>
</evidence>
<evidence type="ECO:0000313" key="6">
    <source>
        <dbReference type="EMBL" id="GLQ07540.1"/>
    </source>
</evidence>
<comment type="caution">
    <text evidence="6">The sequence shown here is derived from an EMBL/GenBank/DDBJ whole genome shotgun (WGS) entry which is preliminary data.</text>
</comment>
<dbReference type="InterPro" id="IPR018490">
    <property type="entry name" value="cNMP-bd_dom_sf"/>
</dbReference>
<keyword evidence="1" id="KW-0805">Transcription regulation</keyword>
<dbReference type="Gene3D" id="2.60.120.10">
    <property type="entry name" value="Jelly Rolls"/>
    <property type="match status" value="1"/>
</dbReference>
<accession>A0ABQ5U8M8</accession>
<dbReference type="PROSITE" id="PS51063">
    <property type="entry name" value="HTH_CRP_2"/>
    <property type="match status" value="1"/>
</dbReference>
<evidence type="ECO:0000313" key="7">
    <source>
        <dbReference type="Proteomes" id="UP001161409"/>
    </source>
</evidence>
<feature type="domain" description="Cyclic nucleotide-binding" evidence="4">
    <location>
        <begin position="9"/>
        <end position="129"/>
    </location>
</feature>
<dbReference type="Pfam" id="PF13545">
    <property type="entry name" value="HTH_Crp_2"/>
    <property type="match status" value="1"/>
</dbReference>
<dbReference type="PANTHER" id="PTHR24567:SF77">
    <property type="entry name" value="NUCLEOSIDE-RESPONSIVE TRANSCRIPTIONAL ACTIVATOR OF NUCLEOSIDE UTILIZATION DEOR"/>
    <property type="match status" value="1"/>
</dbReference>
<evidence type="ECO:0000256" key="3">
    <source>
        <dbReference type="ARBA" id="ARBA00023163"/>
    </source>
</evidence>
<dbReference type="PANTHER" id="PTHR24567">
    <property type="entry name" value="CRP FAMILY TRANSCRIPTIONAL REGULATORY PROTEIN"/>
    <property type="match status" value="1"/>
</dbReference>
<sequence length="233" mass="25749">MQNLDNIELLNGLSPEERMGLSGKCSWKTYTSGEQILERSSTSRDVFFVVEGSVNVVNFGVSGREVAYATVEAGQYFGELSAIDGKPRSANIIANKKCLLAALSPENFSDLLMSHPEIMMQVMQRLAVIIRTNDDRILDLSTLGAVQRVCQELLRMAETDPINKDSWLIYPMPTQSVIASRVSTTRETVARVLGQLSNDNLVFKKGKTLYLKDRAAIEEFISTLAISPGSVPR</sequence>
<dbReference type="InterPro" id="IPR050397">
    <property type="entry name" value="Env_Response_Regulators"/>
</dbReference>
<dbReference type="SMART" id="SM00100">
    <property type="entry name" value="cNMP"/>
    <property type="match status" value="1"/>
</dbReference>
<keyword evidence="7" id="KW-1185">Reference proteome</keyword>
<dbReference type="PROSITE" id="PS50042">
    <property type="entry name" value="CNMP_BINDING_3"/>
    <property type="match status" value="1"/>
</dbReference>
<dbReference type="Gene3D" id="1.10.10.10">
    <property type="entry name" value="Winged helix-like DNA-binding domain superfamily/Winged helix DNA-binding domain"/>
    <property type="match status" value="1"/>
</dbReference>
<proteinExistence type="predicted"/>
<dbReference type="InterPro" id="IPR036390">
    <property type="entry name" value="WH_DNA-bd_sf"/>
</dbReference>
<dbReference type="InterPro" id="IPR012318">
    <property type="entry name" value="HTH_CRP"/>
</dbReference>
<dbReference type="SMART" id="SM00419">
    <property type="entry name" value="HTH_CRP"/>
    <property type="match status" value="1"/>
</dbReference>
<dbReference type="InterPro" id="IPR014710">
    <property type="entry name" value="RmlC-like_jellyroll"/>
</dbReference>